<dbReference type="Proteomes" id="UP000787635">
    <property type="component" value="Unassembled WGS sequence"/>
</dbReference>
<reference evidence="2 3" key="1">
    <citation type="submission" date="2020-03" db="EMBL/GenBank/DDBJ databases">
        <title>Roseomonas selenitidurans sp. nov. isolated from urban soil.</title>
        <authorList>
            <person name="Liu H."/>
        </authorList>
    </citation>
    <scope>NUCLEOTIDE SEQUENCE [LARGE SCALE GENOMIC DNA]</scope>
    <source>
        <strain evidence="2 3">BU-1</strain>
    </source>
</reference>
<evidence type="ECO:0000313" key="2">
    <source>
        <dbReference type="EMBL" id="NKC32856.1"/>
    </source>
</evidence>
<protein>
    <submittedName>
        <fullName evidence="2">DUF1622 domain-containing protein</fullName>
    </submittedName>
</protein>
<dbReference type="PANTHER" id="PTHR38468">
    <property type="entry name" value="SLL0939 PROTEIN"/>
    <property type="match status" value="1"/>
</dbReference>
<dbReference type="RefSeq" id="WP_168033412.1">
    <property type="nucleotide sequence ID" value="NZ_JAAVNE010000033.1"/>
</dbReference>
<name>A0ABX1E7E7_9PROT</name>
<gene>
    <name evidence="2" type="ORF">HEQ75_18470</name>
</gene>
<dbReference type="InterPro" id="IPR012427">
    <property type="entry name" value="DUF1622"/>
</dbReference>
<feature type="transmembrane region" description="Helical" evidence="1">
    <location>
        <begin position="13"/>
        <end position="41"/>
    </location>
</feature>
<evidence type="ECO:0000256" key="1">
    <source>
        <dbReference type="SAM" id="Phobius"/>
    </source>
</evidence>
<dbReference type="Pfam" id="PF07784">
    <property type="entry name" value="DUF1622"/>
    <property type="match status" value="1"/>
</dbReference>
<comment type="caution">
    <text evidence="2">The sequence shown here is derived from an EMBL/GenBank/DDBJ whole genome shotgun (WGS) entry which is preliminary data.</text>
</comment>
<keyword evidence="1" id="KW-1133">Transmembrane helix</keyword>
<dbReference type="PANTHER" id="PTHR38468:SF1">
    <property type="entry name" value="SLL0939 PROTEIN"/>
    <property type="match status" value="1"/>
</dbReference>
<keyword evidence="1" id="KW-0472">Membrane</keyword>
<organism evidence="2 3">
    <name type="scientific">Falsiroseomonas selenitidurans</name>
    <dbReference type="NCBI Taxonomy" id="2716335"/>
    <lineage>
        <taxon>Bacteria</taxon>
        <taxon>Pseudomonadati</taxon>
        <taxon>Pseudomonadota</taxon>
        <taxon>Alphaproteobacteria</taxon>
        <taxon>Acetobacterales</taxon>
        <taxon>Roseomonadaceae</taxon>
        <taxon>Falsiroseomonas</taxon>
    </lineage>
</organism>
<keyword evidence="3" id="KW-1185">Reference proteome</keyword>
<evidence type="ECO:0000313" key="3">
    <source>
        <dbReference type="Proteomes" id="UP000787635"/>
    </source>
</evidence>
<proteinExistence type="predicted"/>
<dbReference type="EMBL" id="JAAVNE010000033">
    <property type="protein sequence ID" value="NKC32856.1"/>
    <property type="molecule type" value="Genomic_DNA"/>
</dbReference>
<sequence length="123" mass="13145">MTEDFPAAWVVQFAGWVAAGLEAVGVLALLGGVVLTTASFLRAGLGADRAGSFRRYRAQLGQAILLGLELLVAADIVHTIATPLTFESIATLGLVVLIRTVLSLSLEVEIHGRWPWRRADHGQ</sequence>
<keyword evidence="1" id="KW-0812">Transmembrane</keyword>
<accession>A0ABX1E7E7</accession>